<keyword evidence="2" id="KW-0808">Transferase</keyword>
<dbReference type="GO" id="GO:0050321">
    <property type="term" value="F:tau-protein kinase activity"/>
    <property type="evidence" value="ECO:0007669"/>
    <property type="project" value="TreeGrafter"/>
</dbReference>
<accession>A0A8I6SV39</accession>
<evidence type="ECO:0000256" key="1">
    <source>
        <dbReference type="ARBA" id="ARBA00022527"/>
    </source>
</evidence>
<dbReference type="AlphaFoldDB" id="A0A8I6SV39"/>
<dbReference type="FunFam" id="1.10.510.10:FF:000571">
    <property type="entry name" value="Maternal embryonic leucine zipper kinase"/>
    <property type="match status" value="1"/>
</dbReference>
<evidence type="ECO:0000313" key="10">
    <source>
        <dbReference type="Proteomes" id="UP000494040"/>
    </source>
</evidence>
<dbReference type="PROSITE" id="PS00108">
    <property type="entry name" value="PROTEIN_KINASE_ST"/>
    <property type="match status" value="1"/>
</dbReference>
<dbReference type="EnsemblMetazoa" id="XM_024229693.1">
    <property type="protein sequence ID" value="XP_024085461.1"/>
    <property type="gene ID" value="LOC106666096"/>
</dbReference>
<evidence type="ECO:0000256" key="3">
    <source>
        <dbReference type="ARBA" id="ARBA00022741"/>
    </source>
</evidence>
<dbReference type="GO" id="GO:0005737">
    <property type="term" value="C:cytoplasm"/>
    <property type="evidence" value="ECO:0007669"/>
    <property type="project" value="TreeGrafter"/>
</dbReference>
<keyword evidence="5 6" id="KW-0067">ATP-binding</keyword>
<name>A0A8I6SV39_CIMLE</name>
<gene>
    <name evidence="9" type="primary">106666096</name>
</gene>
<evidence type="ECO:0000256" key="2">
    <source>
        <dbReference type="ARBA" id="ARBA00022679"/>
    </source>
</evidence>
<dbReference type="InterPro" id="IPR017441">
    <property type="entry name" value="Protein_kinase_ATP_BS"/>
</dbReference>
<dbReference type="PANTHER" id="PTHR24346">
    <property type="entry name" value="MAP/MICROTUBULE AFFINITY-REGULATING KINASE"/>
    <property type="match status" value="1"/>
</dbReference>
<feature type="domain" description="Protein kinase" evidence="8">
    <location>
        <begin position="24"/>
        <end position="284"/>
    </location>
</feature>
<dbReference type="GO" id="GO:0035556">
    <property type="term" value="P:intracellular signal transduction"/>
    <property type="evidence" value="ECO:0007669"/>
    <property type="project" value="TreeGrafter"/>
</dbReference>
<keyword evidence="1 7" id="KW-0723">Serine/threonine-protein kinase</keyword>
<keyword evidence="4" id="KW-0418">Kinase</keyword>
<dbReference type="Proteomes" id="UP000494040">
    <property type="component" value="Unassembled WGS sequence"/>
</dbReference>
<dbReference type="PANTHER" id="PTHR24346:SF82">
    <property type="entry name" value="KP78A-RELATED"/>
    <property type="match status" value="1"/>
</dbReference>
<evidence type="ECO:0000256" key="6">
    <source>
        <dbReference type="PROSITE-ProRule" id="PRU10141"/>
    </source>
</evidence>
<comment type="similarity">
    <text evidence="7">Belongs to the protein kinase superfamily.</text>
</comment>
<evidence type="ECO:0000256" key="5">
    <source>
        <dbReference type="ARBA" id="ARBA00022840"/>
    </source>
</evidence>
<dbReference type="EnsemblMetazoa" id="XM_014392997.2">
    <property type="protein sequence ID" value="XP_014248483.1"/>
    <property type="gene ID" value="LOC106666096"/>
</dbReference>
<protein>
    <recommendedName>
        <fullName evidence="8">Protein kinase domain-containing protein</fullName>
    </recommendedName>
</protein>
<dbReference type="InterPro" id="IPR000719">
    <property type="entry name" value="Prot_kinase_dom"/>
</dbReference>
<keyword evidence="3 6" id="KW-0547">Nucleotide-binding</keyword>
<dbReference type="SUPFAM" id="SSF56112">
    <property type="entry name" value="Protein kinase-like (PK-like)"/>
    <property type="match status" value="1"/>
</dbReference>
<dbReference type="PROSITE" id="PS50011">
    <property type="entry name" value="PROTEIN_KINASE_DOM"/>
    <property type="match status" value="1"/>
</dbReference>
<feature type="binding site" evidence="6">
    <location>
        <position position="55"/>
    </location>
    <ligand>
        <name>ATP</name>
        <dbReference type="ChEBI" id="CHEBI:30616"/>
    </ligand>
</feature>
<keyword evidence="10" id="KW-1185">Reference proteome</keyword>
<dbReference type="OMA" id="WDRATIG"/>
<evidence type="ECO:0000313" key="9">
    <source>
        <dbReference type="EnsemblMetazoa" id="XP_024085461.1"/>
    </source>
</evidence>
<dbReference type="Pfam" id="PF00069">
    <property type="entry name" value="Pkinase"/>
    <property type="match status" value="1"/>
</dbReference>
<dbReference type="SMART" id="SM00220">
    <property type="entry name" value="S_TKc"/>
    <property type="match status" value="1"/>
</dbReference>
<dbReference type="Gene3D" id="1.10.510.10">
    <property type="entry name" value="Transferase(Phosphotransferase) domain 1"/>
    <property type="match status" value="1"/>
</dbReference>
<proteinExistence type="inferred from homology"/>
<evidence type="ECO:0000259" key="8">
    <source>
        <dbReference type="PROSITE" id="PS50011"/>
    </source>
</evidence>
<dbReference type="EnsemblMetazoa" id="XM_014392998.2">
    <property type="protein sequence ID" value="XP_014248484.1"/>
    <property type="gene ID" value="LOC106666096"/>
</dbReference>
<dbReference type="KEGG" id="clec:106666096"/>
<organism evidence="9 10">
    <name type="scientific">Cimex lectularius</name>
    <name type="common">Bed bug</name>
    <name type="synonym">Acanthia lectularia</name>
    <dbReference type="NCBI Taxonomy" id="79782"/>
    <lineage>
        <taxon>Eukaryota</taxon>
        <taxon>Metazoa</taxon>
        <taxon>Ecdysozoa</taxon>
        <taxon>Arthropoda</taxon>
        <taxon>Hexapoda</taxon>
        <taxon>Insecta</taxon>
        <taxon>Pterygota</taxon>
        <taxon>Neoptera</taxon>
        <taxon>Paraneoptera</taxon>
        <taxon>Hemiptera</taxon>
        <taxon>Heteroptera</taxon>
        <taxon>Panheteroptera</taxon>
        <taxon>Cimicomorpha</taxon>
        <taxon>Cimicidae</taxon>
        <taxon>Cimex</taxon>
    </lineage>
</organism>
<dbReference type="InterPro" id="IPR008271">
    <property type="entry name" value="Ser/Thr_kinase_AS"/>
</dbReference>
<reference evidence="9" key="1">
    <citation type="submission" date="2022-01" db="UniProtKB">
        <authorList>
            <consortium name="EnsemblMetazoa"/>
        </authorList>
    </citation>
    <scope>IDENTIFICATION</scope>
</reference>
<dbReference type="OrthoDB" id="541276at2759"/>
<dbReference type="InterPro" id="IPR011009">
    <property type="entry name" value="Kinase-like_dom_sf"/>
</dbReference>
<dbReference type="PROSITE" id="PS00107">
    <property type="entry name" value="PROTEIN_KINASE_ATP"/>
    <property type="match status" value="1"/>
</dbReference>
<sequence length="395" mass="44695">MSAKSPVEHPLSKSDAQILTNRGYIIENIVGEGSYAKVYQCKKVDNGKTHWLACKVIDAAKAPANFAKKFLAREIDILTKISHPHIIHLYSMLHKGNKFFIFMRLAEKGDLLEYILKKNQVGEGRARSWTAQLALALEYLHEMGIVHRDIKTENILITASFNAKLSDFGFARNIYQNGVENLCQTHCGSMPYTAPEVLRGRKYDARKSDMWSLGVVTYVMLNRRLPFTGSTNQEAMIQRQLEKRVSFDTKEAHTSHYRSAVMSLLEPDVGKRLSASQLLSSPWIMQDDRLILRTKQEKEALAKARIIKEKSMVQHKPVEEEENIVALHRSLMEQAATAAMQMRAGQNAAGVSVLRPEAISSYTSIRRDVDHLEDATSGVRVVRKPQQISSSRMKK</sequence>
<evidence type="ECO:0000256" key="4">
    <source>
        <dbReference type="ARBA" id="ARBA00022777"/>
    </source>
</evidence>
<dbReference type="GO" id="GO:0000226">
    <property type="term" value="P:microtubule cytoskeleton organization"/>
    <property type="evidence" value="ECO:0007669"/>
    <property type="project" value="TreeGrafter"/>
</dbReference>
<evidence type="ECO:0000256" key="7">
    <source>
        <dbReference type="RuleBase" id="RU000304"/>
    </source>
</evidence>
<dbReference type="GO" id="GO:0005524">
    <property type="term" value="F:ATP binding"/>
    <property type="evidence" value="ECO:0007669"/>
    <property type="project" value="UniProtKB-UniRule"/>
</dbReference>